<dbReference type="Pfam" id="PF13347">
    <property type="entry name" value="MFS_2"/>
    <property type="match status" value="1"/>
</dbReference>
<feature type="transmembrane region" description="Helical" evidence="3">
    <location>
        <begin position="51"/>
        <end position="70"/>
    </location>
</feature>
<dbReference type="Proteomes" id="UP000695023">
    <property type="component" value="Unplaced"/>
</dbReference>
<keyword evidence="3" id="KW-0472">Membrane</keyword>
<evidence type="ECO:0000256" key="3">
    <source>
        <dbReference type="SAM" id="Phobius"/>
    </source>
</evidence>
<dbReference type="GO" id="GO:0015293">
    <property type="term" value="F:symporter activity"/>
    <property type="evidence" value="ECO:0007669"/>
    <property type="project" value="InterPro"/>
</dbReference>
<keyword evidence="3" id="KW-0812">Transmembrane</keyword>
<feature type="transmembrane region" description="Helical" evidence="3">
    <location>
        <begin position="145"/>
        <end position="165"/>
    </location>
</feature>
<feature type="transmembrane region" description="Helical" evidence="3">
    <location>
        <begin position="240"/>
        <end position="263"/>
    </location>
</feature>
<comment type="similarity">
    <text evidence="2">Belongs to the major facilitator superfamily.</text>
</comment>
<evidence type="ECO:0000256" key="2">
    <source>
        <dbReference type="ARBA" id="ARBA00008335"/>
    </source>
</evidence>
<comment type="subcellular location">
    <subcellularLocation>
        <location evidence="1">Membrane</location>
        <topology evidence="1">Multi-pass membrane protein</topology>
    </subcellularLocation>
</comment>
<dbReference type="Gene3D" id="1.20.1250.20">
    <property type="entry name" value="MFS general substrate transporter like domains"/>
    <property type="match status" value="1"/>
</dbReference>
<dbReference type="RefSeq" id="XP_013765921.1">
    <property type="nucleotide sequence ID" value="XM_013910467.1"/>
</dbReference>
<keyword evidence="3" id="KW-1133">Transmembrane helix</keyword>
<gene>
    <name evidence="5" type="primary">mfsd2al2</name>
</gene>
<dbReference type="CTD" id="571061"/>
<dbReference type="InterPro" id="IPR036259">
    <property type="entry name" value="MFS_trans_sf"/>
</dbReference>
<keyword evidence="4" id="KW-1185">Reference proteome</keyword>
<evidence type="ECO:0000256" key="1">
    <source>
        <dbReference type="ARBA" id="ARBA00004141"/>
    </source>
</evidence>
<feature type="transmembrane region" description="Helical" evidence="3">
    <location>
        <begin position="465"/>
        <end position="491"/>
    </location>
</feature>
<dbReference type="GO" id="GO:0008643">
    <property type="term" value="P:carbohydrate transport"/>
    <property type="evidence" value="ECO:0007669"/>
    <property type="project" value="InterPro"/>
</dbReference>
<reference evidence="5" key="1">
    <citation type="submission" date="2025-08" db="UniProtKB">
        <authorList>
            <consortium name="RefSeq"/>
        </authorList>
    </citation>
    <scope>IDENTIFICATION</scope>
</reference>
<dbReference type="GO" id="GO:0005886">
    <property type="term" value="C:plasma membrane"/>
    <property type="evidence" value="ECO:0007669"/>
    <property type="project" value="TreeGrafter"/>
</dbReference>
<feature type="transmembrane region" description="Helical" evidence="3">
    <location>
        <begin position="383"/>
        <end position="405"/>
    </location>
</feature>
<feature type="transmembrane region" description="Helical" evidence="3">
    <location>
        <begin position="359"/>
        <end position="376"/>
    </location>
</feature>
<organism evidence="4 5">
    <name type="scientific">Pundamilia nyererei</name>
    <dbReference type="NCBI Taxonomy" id="303518"/>
    <lineage>
        <taxon>Eukaryota</taxon>
        <taxon>Metazoa</taxon>
        <taxon>Chordata</taxon>
        <taxon>Craniata</taxon>
        <taxon>Vertebrata</taxon>
        <taxon>Euteleostomi</taxon>
        <taxon>Actinopterygii</taxon>
        <taxon>Neopterygii</taxon>
        <taxon>Teleostei</taxon>
        <taxon>Neoteleostei</taxon>
        <taxon>Acanthomorphata</taxon>
        <taxon>Ovalentaria</taxon>
        <taxon>Cichlomorphae</taxon>
        <taxon>Cichliformes</taxon>
        <taxon>Cichlidae</taxon>
        <taxon>African cichlids</taxon>
        <taxon>Pseudocrenilabrinae</taxon>
        <taxon>Haplochromini</taxon>
        <taxon>Pundamilia</taxon>
    </lineage>
</organism>
<evidence type="ECO:0000313" key="4">
    <source>
        <dbReference type="Proteomes" id="UP000695023"/>
    </source>
</evidence>
<accession>A0A9Y6J9I2</accession>
<protein>
    <submittedName>
        <fullName evidence="5">Sodium-dependent lysophosphatidylcholine symporter 1-B-like</fullName>
    </submittedName>
</protein>
<feature type="transmembrane region" description="Helical" evidence="3">
    <location>
        <begin position="296"/>
        <end position="319"/>
    </location>
</feature>
<dbReference type="PANTHER" id="PTHR11328">
    <property type="entry name" value="MAJOR FACILITATOR SUPERFAMILY DOMAIN-CONTAINING PROTEIN"/>
    <property type="match status" value="1"/>
</dbReference>
<sequence length="540" mass="59958">MNCLKSFSEHFQTFKRILFKQNTNRNPCRKDQQGDSGGIPLACKLCYAVGGVPHLITSVAIGISLQIFLLDVVKMEAFYVSMILFVSRAWDAVTDPLVGYLVSRSNWTPIGKLTPWMVISTPFGILSYLLLWFVPRGSMSETVSVLWFLTAACLFESLMTCYNVPYLSLNMFLGGDQRDRDSATAYRMSVEMVAMLLASVIQGQVVAVYNTEKQEACQDHETPQSTSSPQTASFQQTQKAFLTSAMIMGALFFLCSLILFLGVKEKQASRCSEDKVRPSYLSSLKMLTCHVPYQRLVLGFVFSTFAFQMSLGNFALFCSHAAGLGAQFQHLLLVLLVSASVAVPVWQIILLRIGKKSTVFIGLSLFIPAVIIVACVPSNLLVFLSMCILMGFSVATIFLLPWSMLPDVVDDFAVRHPSCKDLEPLFFSCYAFCSKLTGGLSAGLSTMTLQFVGYEAGACNHGDRVATALIVLFSPVPITLLLIGMVFFHFYPINERQSLQLREQIHSEVTSSSSERRENTELPTILQQAHAGIFWKWQQA</sequence>
<dbReference type="AlphaFoldDB" id="A0A9Y6J9I2"/>
<proteinExistence type="inferred from homology"/>
<feature type="transmembrane region" description="Helical" evidence="3">
    <location>
        <begin position="113"/>
        <end position="133"/>
    </location>
</feature>
<dbReference type="SUPFAM" id="SSF103473">
    <property type="entry name" value="MFS general substrate transporter"/>
    <property type="match status" value="1"/>
</dbReference>
<dbReference type="PANTHER" id="PTHR11328:SF44">
    <property type="entry name" value="SODIUM-DEPENDENT LYSOPHOSPHATIDYLCHOLINE SYMPORTER 1-B"/>
    <property type="match status" value="1"/>
</dbReference>
<name>A0A9Y6J9I2_9CICH</name>
<evidence type="ECO:0000313" key="5">
    <source>
        <dbReference type="RefSeq" id="XP_013765921.1"/>
    </source>
</evidence>
<feature type="transmembrane region" description="Helical" evidence="3">
    <location>
        <begin position="331"/>
        <end position="353"/>
    </location>
</feature>
<dbReference type="InterPro" id="IPR039672">
    <property type="entry name" value="MFS_2"/>
</dbReference>